<gene>
    <name evidence="1" type="ORF">MNEG_15207</name>
</gene>
<reference evidence="1 2" key="1">
    <citation type="journal article" date="2013" name="BMC Genomics">
        <title>Reconstruction of the lipid metabolism for the microalga Monoraphidium neglectum from its genome sequence reveals characteristics suitable for biofuel production.</title>
        <authorList>
            <person name="Bogen C."/>
            <person name="Al-Dilaimi A."/>
            <person name="Albersmeier A."/>
            <person name="Wichmann J."/>
            <person name="Grundmann M."/>
            <person name="Rupp O."/>
            <person name="Lauersen K.J."/>
            <person name="Blifernez-Klassen O."/>
            <person name="Kalinowski J."/>
            <person name="Goesmann A."/>
            <person name="Mussgnug J.H."/>
            <person name="Kruse O."/>
        </authorList>
    </citation>
    <scope>NUCLEOTIDE SEQUENCE [LARGE SCALE GENOMIC DNA]</scope>
    <source>
        <strain evidence="1 2">SAG 48.87</strain>
    </source>
</reference>
<evidence type="ECO:0000313" key="2">
    <source>
        <dbReference type="Proteomes" id="UP000054498"/>
    </source>
</evidence>
<accession>A0A0D2IXV9</accession>
<feature type="non-terminal residue" evidence="1">
    <location>
        <position position="69"/>
    </location>
</feature>
<proteinExistence type="predicted"/>
<evidence type="ECO:0000313" key="1">
    <source>
        <dbReference type="EMBL" id="KIY92757.1"/>
    </source>
</evidence>
<dbReference type="AlphaFoldDB" id="A0A0D2IXV9"/>
<dbReference type="KEGG" id="mng:MNEG_15207"/>
<sequence>MDAGDPSRGTPSLQDIFSLRRPKDFKAGLSSGAKSFGKGLVGGIVGLIAAPVVGATQDGFVGFAKGVAT</sequence>
<protein>
    <submittedName>
        <fullName evidence="1">Uncharacterized protein</fullName>
    </submittedName>
</protein>
<name>A0A0D2IXV9_9CHLO</name>
<organism evidence="1 2">
    <name type="scientific">Monoraphidium neglectum</name>
    <dbReference type="NCBI Taxonomy" id="145388"/>
    <lineage>
        <taxon>Eukaryota</taxon>
        <taxon>Viridiplantae</taxon>
        <taxon>Chlorophyta</taxon>
        <taxon>core chlorophytes</taxon>
        <taxon>Chlorophyceae</taxon>
        <taxon>CS clade</taxon>
        <taxon>Sphaeropleales</taxon>
        <taxon>Selenastraceae</taxon>
        <taxon>Monoraphidium</taxon>
    </lineage>
</organism>
<dbReference type="EMBL" id="KK105343">
    <property type="protein sequence ID" value="KIY92757.1"/>
    <property type="molecule type" value="Genomic_DNA"/>
</dbReference>
<dbReference type="Proteomes" id="UP000054498">
    <property type="component" value="Unassembled WGS sequence"/>
</dbReference>
<dbReference type="GeneID" id="25732845"/>
<keyword evidence="2" id="KW-1185">Reference proteome</keyword>
<dbReference type="OrthoDB" id="10250354at2759"/>
<dbReference type="RefSeq" id="XP_013891777.1">
    <property type="nucleotide sequence ID" value="XM_014036323.1"/>
</dbReference>